<dbReference type="Pfam" id="PF13489">
    <property type="entry name" value="Methyltransf_23"/>
    <property type="match status" value="1"/>
</dbReference>
<protein>
    <submittedName>
        <fullName evidence="1">Methyltransferase domain-containing protein</fullName>
    </submittedName>
</protein>
<evidence type="ECO:0000313" key="1">
    <source>
        <dbReference type="EMBL" id="ATX79850.1"/>
    </source>
</evidence>
<dbReference type="KEGG" id="maes:Ga0123461_1436"/>
<accession>A0A2K8KXY5</accession>
<dbReference type="AlphaFoldDB" id="A0A2K8KXY5"/>
<dbReference type="SUPFAM" id="SSF53335">
    <property type="entry name" value="S-adenosyl-L-methionine-dependent methyltransferases"/>
    <property type="match status" value="1"/>
</dbReference>
<dbReference type="GO" id="GO:0032259">
    <property type="term" value="P:methylation"/>
    <property type="evidence" value="ECO:0007669"/>
    <property type="project" value="UniProtKB-KW"/>
</dbReference>
<keyword evidence="1" id="KW-0489">Methyltransferase</keyword>
<dbReference type="Gene3D" id="3.40.50.150">
    <property type="entry name" value="Vaccinia Virus protein VP39"/>
    <property type="match status" value="1"/>
</dbReference>
<dbReference type="Proteomes" id="UP000231701">
    <property type="component" value="Chromosome"/>
</dbReference>
<sequence>MNSEQTQHPENQCDLCGGSTFEEIGNRDRRGDELHTGICTGCGLVAHMPVPSEEEVSAYYAEQYRRDYHGESTPSTRRIMRAWRNGDRILKQLFSRLDKGAKVFEVGAGIGCTVKSFELQGFNASGIEPNKDFNAFTREQLKASVENCNLYDLPAEPTYDVVLLIHVIEHFSSPTRALNHIHSLINEDGYFYVECPNIAAPFATYDRLFHYAHIYNFTPATLIALAKKCGFELVSQFTDENHPDIHMLFRKVEEKSLEVSPEEAEHTKAAIHRYNMLTYHLRPAYIVRRINKVLSYLGEFLLARVFVKGMLKHCNKG</sequence>
<organism evidence="1 2">
    <name type="scientific">Mariprofundus aestuarium</name>
    <dbReference type="NCBI Taxonomy" id="1921086"/>
    <lineage>
        <taxon>Bacteria</taxon>
        <taxon>Pseudomonadati</taxon>
        <taxon>Pseudomonadota</taxon>
        <taxon>Candidatius Mariprofundia</taxon>
        <taxon>Mariprofundales</taxon>
        <taxon>Mariprofundaceae</taxon>
        <taxon>Mariprofundus</taxon>
    </lineage>
</organism>
<evidence type="ECO:0000313" key="2">
    <source>
        <dbReference type="Proteomes" id="UP000231701"/>
    </source>
</evidence>
<dbReference type="OrthoDB" id="7537532at2"/>
<dbReference type="RefSeq" id="WP_100277691.1">
    <property type="nucleotide sequence ID" value="NZ_CP018799.1"/>
</dbReference>
<dbReference type="CDD" id="cd02440">
    <property type="entry name" value="AdoMet_MTases"/>
    <property type="match status" value="1"/>
</dbReference>
<proteinExistence type="predicted"/>
<gene>
    <name evidence="1" type="ORF">Ga0123461_1436</name>
</gene>
<dbReference type="EMBL" id="CP018799">
    <property type="protein sequence ID" value="ATX79850.1"/>
    <property type="molecule type" value="Genomic_DNA"/>
</dbReference>
<dbReference type="PANTHER" id="PTHR43861">
    <property type="entry name" value="TRANS-ACONITATE 2-METHYLTRANSFERASE-RELATED"/>
    <property type="match status" value="1"/>
</dbReference>
<name>A0A2K8KXY5_MARES</name>
<dbReference type="PANTHER" id="PTHR43861:SF6">
    <property type="entry name" value="METHYLTRANSFERASE TYPE 11"/>
    <property type="match status" value="1"/>
</dbReference>
<dbReference type="InterPro" id="IPR029063">
    <property type="entry name" value="SAM-dependent_MTases_sf"/>
</dbReference>
<keyword evidence="2" id="KW-1185">Reference proteome</keyword>
<reference evidence="1 2" key="1">
    <citation type="submission" date="2016-12" db="EMBL/GenBank/DDBJ databases">
        <title>Isolation and genomic insights into novel planktonic Zetaproteobacteria from stratified waters of the Chesapeake Bay.</title>
        <authorList>
            <person name="McAllister S.M."/>
            <person name="Kato S."/>
            <person name="Chan C.S."/>
            <person name="Chiu B.K."/>
            <person name="Field E.K."/>
        </authorList>
    </citation>
    <scope>NUCLEOTIDE SEQUENCE [LARGE SCALE GENOMIC DNA]</scope>
    <source>
        <strain evidence="1 2">CP-5</strain>
    </source>
</reference>
<keyword evidence="1" id="KW-0808">Transferase</keyword>
<dbReference type="GO" id="GO:0008168">
    <property type="term" value="F:methyltransferase activity"/>
    <property type="evidence" value="ECO:0007669"/>
    <property type="project" value="UniProtKB-KW"/>
</dbReference>